<reference evidence="1 2" key="1">
    <citation type="submission" date="2018-06" db="EMBL/GenBank/DDBJ databases">
        <title>Draft Genome Sequence of a Novel Marine Bacterium Related to the Verrucomicrobia.</title>
        <authorList>
            <person name="Vosseberg J."/>
            <person name="Martijn J."/>
            <person name="Ettema T.J.G."/>
        </authorList>
    </citation>
    <scope>NUCLEOTIDE SEQUENCE [LARGE SCALE GENOMIC DNA]</scope>
    <source>
        <strain evidence="1">TARA_B100001123</strain>
    </source>
</reference>
<sequence length="156" mass="17274">MPLHHGEPAFNCYTDGGIQWLTIDNSTYEVTEGQLRAVEDSLKNSIPTVLLMHVPLSLPTLRNDTQARFQTPLASGNILMGDPDWDMESREKWGTGDDLESTLEFVNVVTSARNLIAVFCGHIHFPHTDAMGPTAVQYVGAPGFEKAMRVVDFLPM</sequence>
<dbReference type="InterPro" id="IPR029052">
    <property type="entry name" value="Metallo-depent_PP-like"/>
</dbReference>
<proteinExistence type="predicted"/>
<gene>
    <name evidence="1" type="primary">cpdA_2</name>
    <name evidence="1" type="ORF">DF168_02159</name>
</gene>
<name>A0A2Z4AKB0_9BACT</name>
<keyword evidence="1" id="KW-0378">Hydrolase</keyword>
<accession>A0A2Z4AKB0</accession>
<dbReference type="GO" id="GO:0004115">
    <property type="term" value="F:3',5'-cyclic-AMP phosphodiesterase activity"/>
    <property type="evidence" value="ECO:0007669"/>
    <property type="project" value="UniProtKB-EC"/>
</dbReference>
<evidence type="ECO:0000313" key="2">
    <source>
        <dbReference type="Proteomes" id="UP000247465"/>
    </source>
</evidence>
<dbReference type="EC" id="3.1.4.53" evidence="1"/>
<protein>
    <submittedName>
        <fullName evidence="1">3',5'-cyclic adenosine monophosphate phosphodiesterase CpdA</fullName>
        <ecNumber evidence="1">3.1.4.53</ecNumber>
    </submittedName>
</protein>
<evidence type="ECO:0000313" key="1">
    <source>
        <dbReference type="EMBL" id="AWT60934.1"/>
    </source>
</evidence>
<dbReference type="SUPFAM" id="SSF56300">
    <property type="entry name" value="Metallo-dependent phosphatases"/>
    <property type="match status" value="1"/>
</dbReference>
<dbReference type="EMBL" id="CP029803">
    <property type="protein sequence ID" value="AWT60934.1"/>
    <property type="molecule type" value="Genomic_DNA"/>
</dbReference>
<dbReference type="AlphaFoldDB" id="A0A2Z4AKB0"/>
<organism evidence="1 2">
    <name type="scientific">Candidatus Moanibacter tarae</name>
    <dbReference type="NCBI Taxonomy" id="2200854"/>
    <lineage>
        <taxon>Bacteria</taxon>
        <taxon>Pseudomonadati</taxon>
        <taxon>Verrucomicrobiota</taxon>
        <taxon>Opitutia</taxon>
        <taxon>Puniceicoccales</taxon>
        <taxon>Puniceicoccales incertae sedis</taxon>
        <taxon>Candidatus Moanibacter</taxon>
    </lineage>
</organism>
<dbReference type="KEGG" id="mtar:DF168_02159"/>
<dbReference type="Proteomes" id="UP000247465">
    <property type="component" value="Chromosome"/>
</dbReference>